<evidence type="ECO:0000256" key="6">
    <source>
        <dbReference type="SAM" id="Phobius"/>
    </source>
</evidence>
<feature type="compositionally biased region" description="Low complexity" evidence="5">
    <location>
        <begin position="216"/>
        <end position="226"/>
    </location>
</feature>
<dbReference type="Proteomes" id="UP000501518">
    <property type="component" value="Chromosome"/>
</dbReference>
<dbReference type="InterPro" id="IPR019931">
    <property type="entry name" value="LPXTG_anchor"/>
</dbReference>
<dbReference type="KEGG" id="blut:EW640_14165"/>
<feature type="compositionally biased region" description="Low complexity" evidence="5">
    <location>
        <begin position="1"/>
        <end position="22"/>
    </location>
</feature>
<dbReference type="EMBL" id="CP035810">
    <property type="protein sequence ID" value="QIN30278.1"/>
    <property type="molecule type" value="Genomic_DNA"/>
</dbReference>
<keyword evidence="6" id="KW-0472">Membrane</keyword>
<name>A0A6G8KZP8_9MICO</name>
<reference evidence="8 9" key="1">
    <citation type="submission" date="2019-02" db="EMBL/GenBank/DDBJ databases">
        <title>Complete Genome Sequence and Methylome Analysis of Brevibacterium luteolum NEB1784.</title>
        <authorList>
            <person name="Fomenkov A."/>
            <person name="Roberts R.J."/>
        </authorList>
    </citation>
    <scope>NUCLEOTIDE SEQUENCE [LARGE SCALE GENOMIC DNA]</scope>
    <source>
        <strain evidence="8 9">NEB1784</strain>
    </source>
</reference>
<evidence type="ECO:0000256" key="2">
    <source>
        <dbReference type="ARBA" id="ARBA00022525"/>
    </source>
</evidence>
<dbReference type="NCBIfam" id="TIGR01167">
    <property type="entry name" value="LPXTG_anchor"/>
    <property type="match status" value="1"/>
</dbReference>
<proteinExistence type="predicted"/>
<keyword evidence="4" id="KW-0572">Peptidoglycan-anchor</keyword>
<sequence length="297" mass="31115">MRSGRSCSSSAPAAAGIPAPSGTRRIRSLRGRPPWPRRCAPMPDPLTRPVRRLSSLAAACAAVLALVLLAVLSTAALPAGPAAAGKVQVSVDERTWNDELPREIFDSVEHMAPGDDVTDTVWVRNVTAEPLKIAVQMRWAGPEAATALDDVLTVGLNDASATVGQLRQEPLTVSLGNVGPDQVARVDAGAHLPLSAGNSTQREYLQFELVLQLSEGTTPSPQPSDSPSEDPGPEPSSDPSSEPTGEADPPQDDEDARQLPLPRTGAEVLMLAIIGGFVLAAGVAALVATRRRRESDD</sequence>
<organism evidence="8 9">
    <name type="scientific">Brevibacterium luteolum</name>
    <dbReference type="NCBI Taxonomy" id="199591"/>
    <lineage>
        <taxon>Bacteria</taxon>
        <taxon>Bacillati</taxon>
        <taxon>Actinomycetota</taxon>
        <taxon>Actinomycetes</taxon>
        <taxon>Micrococcales</taxon>
        <taxon>Brevibacteriaceae</taxon>
        <taxon>Brevibacterium</taxon>
    </lineage>
</organism>
<accession>A0A6G8KZP8</accession>
<feature type="domain" description="Gram-positive cocci surface proteins LPxTG" evidence="7">
    <location>
        <begin position="261"/>
        <end position="297"/>
    </location>
</feature>
<dbReference type="PROSITE" id="PS50847">
    <property type="entry name" value="GRAM_POS_ANCHORING"/>
    <property type="match status" value="1"/>
</dbReference>
<keyword evidence="2" id="KW-0964">Secreted</keyword>
<evidence type="ECO:0000256" key="5">
    <source>
        <dbReference type="SAM" id="MobiDB-lite"/>
    </source>
</evidence>
<keyword evidence="3" id="KW-0732">Signal</keyword>
<protein>
    <submittedName>
        <fullName evidence="8">LPXTG cell wall anchor domain-containing protein</fullName>
    </submittedName>
</protein>
<evidence type="ECO:0000256" key="3">
    <source>
        <dbReference type="ARBA" id="ARBA00022729"/>
    </source>
</evidence>
<evidence type="ECO:0000259" key="7">
    <source>
        <dbReference type="PROSITE" id="PS50847"/>
    </source>
</evidence>
<feature type="transmembrane region" description="Helical" evidence="6">
    <location>
        <begin position="268"/>
        <end position="288"/>
    </location>
</feature>
<feature type="region of interest" description="Disordered" evidence="5">
    <location>
        <begin position="1"/>
        <end position="44"/>
    </location>
</feature>
<dbReference type="AlphaFoldDB" id="A0A6G8KZP8"/>
<feature type="region of interest" description="Disordered" evidence="5">
    <location>
        <begin position="215"/>
        <end position="262"/>
    </location>
</feature>
<evidence type="ECO:0000313" key="9">
    <source>
        <dbReference type="Proteomes" id="UP000501518"/>
    </source>
</evidence>
<evidence type="ECO:0000256" key="1">
    <source>
        <dbReference type="ARBA" id="ARBA00022512"/>
    </source>
</evidence>
<keyword evidence="6" id="KW-0812">Transmembrane</keyword>
<keyword evidence="1" id="KW-0134">Cell wall</keyword>
<feature type="compositionally biased region" description="Low complexity" evidence="5">
    <location>
        <begin position="235"/>
        <end position="244"/>
    </location>
</feature>
<evidence type="ECO:0000256" key="4">
    <source>
        <dbReference type="ARBA" id="ARBA00023088"/>
    </source>
</evidence>
<evidence type="ECO:0000313" key="8">
    <source>
        <dbReference type="EMBL" id="QIN30278.1"/>
    </source>
</evidence>
<keyword evidence="6" id="KW-1133">Transmembrane helix</keyword>
<gene>
    <name evidence="8" type="ORF">EW640_14165</name>
</gene>